<dbReference type="Gene3D" id="3.20.20.70">
    <property type="entry name" value="Aldolase class I"/>
    <property type="match status" value="1"/>
</dbReference>
<evidence type="ECO:0000256" key="2">
    <source>
        <dbReference type="ARBA" id="ARBA00022643"/>
    </source>
</evidence>
<reference evidence="4" key="1">
    <citation type="journal article" date="2020" name="Stud. Mycol.">
        <title>101 Dothideomycetes genomes: a test case for predicting lifestyles and emergence of pathogens.</title>
        <authorList>
            <person name="Haridas S."/>
            <person name="Albert R."/>
            <person name="Binder M."/>
            <person name="Bloem J."/>
            <person name="Labutti K."/>
            <person name="Salamov A."/>
            <person name="Andreopoulos B."/>
            <person name="Baker S."/>
            <person name="Barry K."/>
            <person name="Bills G."/>
            <person name="Bluhm B."/>
            <person name="Cannon C."/>
            <person name="Castanera R."/>
            <person name="Culley D."/>
            <person name="Daum C."/>
            <person name="Ezra D."/>
            <person name="Gonzalez J."/>
            <person name="Henrissat B."/>
            <person name="Kuo A."/>
            <person name="Liang C."/>
            <person name="Lipzen A."/>
            <person name="Lutzoni F."/>
            <person name="Magnuson J."/>
            <person name="Mondo S."/>
            <person name="Nolan M."/>
            <person name="Ohm R."/>
            <person name="Pangilinan J."/>
            <person name="Park H.-J."/>
            <person name="Ramirez L."/>
            <person name="Alfaro M."/>
            <person name="Sun H."/>
            <person name="Tritt A."/>
            <person name="Yoshinaga Y."/>
            <person name="Zwiers L.-H."/>
            <person name="Turgeon B."/>
            <person name="Goodwin S."/>
            <person name="Spatafora J."/>
            <person name="Crous P."/>
            <person name="Grigoriev I."/>
        </authorList>
    </citation>
    <scope>NUCLEOTIDE SEQUENCE</scope>
    <source>
        <strain evidence="4">CBS 107.79</strain>
    </source>
</reference>
<dbReference type="OrthoDB" id="2349068at2759"/>
<dbReference type="Proteomes" id="UP000800036">
    <property type="component" value="Unassembled WGS sequence"/>
</dbReference>
<proteinExistence type="predicted"/>
<dbReference type="GO" id="GO:0018580">
    <property type="term" value="F:nitronate monooxygenase activity"/>
    <property type="evidence" value="ECO:0007669"/>
    <property type="project" value="InterPro"/>
</dbReference>
<sequence>MEGVHQLKKDYPWTQTPLVVSAPMRLIALADMAVEVSKAGGLGFISSGTDTSTLAHELQAATSLLQHCTLPTESDTLPLGIGFINWSADLATALPLIRKYRPAAVWFFAPSSLSSLQEWTAQTRAASPHTKIWIQIGSVREALDAVSHAAPDVLVVQGTDAGGHGLARGASLFTLLPEVHDALCQQQAAQSTSSSMPVLAAAGGITEGRGAAAALTLGAAALVLGTRFLAAPEARISHGYRAAILSAVDGGQCTVRTNVYDKLRGTTGWAATHNARGVINRSYSDAVAGMSEDENKRAYEREVEKGDDGWGVEGRMTTYAGSGVGLIKTVQPAGEIVREVREGARGVVEGMYSWSAKEKG</sequence>
<evidence type="ECO:0000313" key="5">
    <source>
        <dbReference type="Proteomes" id="UP000800036"/>
    </source>
</evidence>
<dbReference type="PANTHER" id="PTHR32332:SF34">
    <property type="entry name" value="2-NITROPROPANE DIOXYGENASE FAMILY, PUTATIVE-RELATED"/>
    <property type="match status" value="1"/>
</dbReference>
<accession>A0A6A5V2F4</accession>
<protein>
    <submittedName>
        <fullName evidence="4">Inosine monophosphate dehydrogenase</fullName>
    </submittedName>
</protein>
<dbReference type="Pfam" id="PF03060">
    <property type="entry name" value="NMO"/>
    <property type="match status" value="1"/>
</dbReference>
<evidence type="ECO:0000256" key="3">
    <source>
        <dbReference type="ARBA" id="ARBA00023002"/>
    </source>
</evidence>
<dbReference type="InterPro" id="IPR013785">
    <property type="entry name" value="Aldolase_TIM"/>
</dbReference>
<name>A0A6A5V2F4_9PLEO</name>
<dbReference type="EMBL" id="ML976693">
    <property type="protein sequence ID" value="KAF1971421.1"/>
    <property type="molecule type" value="Genomic_DNA"/>
</dbReference>
<dbReference type="PANTHER" id="PTHR32332">
    <property type="entry name" value="2-NITROPROPANE DIOXYGENASE"/>
    <property type="match status" value="1"/>
</dbReference>
<dbReference type="SUPFAM" id="SSF51412">
    <property type="entry name" value="Inosine monophosphate dehydrogenase (IMPDH)"/>
    <property type="match status" value="1"/>
</dbReference>
<evidence type="ECO:0000256" key="1">
    <source>
        <dbReference type="ARBA" id="ARBA00022630"/>
    </source>
</evidence>
<organism evidence="4 5">
    <name type="scientific">Bimuria novae-zelandiae CBS 107.79</name>
    <dbReference type="NCBI Taxonomy" id="1447943"/>
    <lineage>
        <taxon>Eukaryota</taxon>
        <taxon>Fungi</taxon>
        <taxon>Dikarya</taxon>
        <taxon>Ascomycota</taxon>
        <taxon>Pezizomycotina</taxon>
        <taxon>Dothideomycetes</taxon>
        <taxon>Pleosporomycetidae</taxon>
        <taxon>Pleosporales</taxon>
        <taxon>Massarineae</taxon>
        <taxon>Didymosphaeriaceae</taxon>
        <taxon>Bimuria</taxon>
    </lineage>
</organism>
<keyword evidence="2" id="KW-0288">FMN</keyword>
<evidence type="ECO:0000313" key="4">
    <source>
        <dbReference type="EMBL" id="KAF1971421.1"/>
    </source>
</evidence>
<dbReference type="AlphaFoldDB" id="A0A6A5V2F4"/>
<keyword evidence="1" id="KW-0285">Flavoprotein</keyword>
<keyword evidence="3" id="KW-0560">Oxidoreductase</keyword>
<dbReference type="InterPro" id="IPR004136">
    <property type="entry name" value="NMO"/>
</dbReference>
<gene>
    <name evidence="4" type="ORF">BU23DRAFT_555962</name>
</gene>
<dbReference type="CDD" id="cd04730">
    <property type="entry name" value="NPD_like"/>
    <property type="match status" value="1"/>
</dbReference>
<keyword evidence="5" id="KW-1185">Reference proteome</keyword>